<feature type="domain" description="ABC1 atypical kinase-like" evidence="1">
    <location>
        <begin position="155"/>
        <end position="399"/>
    </location>
</feature>
<accession>A0ABR5SF97</accession>
<dbReference type="PANTHER" id="PTHR43173:SF19">
    <property type="entry name" value="AARF DOMAIN-CONTAINING PROTEIN KINASE 1"/>
    <property type="match status" value="1"/>
</dbReference>
<dbReference type="InterPro" id="IPR011009">
    <property type="entry name" value="Kinase-like_dom_sf"/>
</dbReference>
<dbReference type="PANTHER" id="PTHR43173">
    <property type="entry name" value="ABC1 FAMILY PROTEIN"/>
    <property type="match status" value="1"/>
</dbReference>
<proteinExistence type="predicted"/>
<organism evidence="2 3">
    <name type="scientific">Candidatus Magnetominusculus xianensis</name>
    <dbReference type="NCBI Taxonomy" id="1748249"/>
    <lineage>
        <taxon>Bacteria</taxon>
        <taxon>Pseudomonadati</taxon>
        <taxon>Nitrospirota</taxon>
        <taxon>Nitrospiria</taxon>
        <taxon>Nitrospirales</taxon>
        <taxon>Nitrospiraceae</taxon>
        <taxon>Candidatus Magnetominusculus</taxon>
    </lineage>
</organism>
<dbReference type="InterPro" id="IPR004147">
    <property type="entry name" value="ABC1_dom"/>
</dbReference>
<name>A0ABR5SF97_9BACT</name>
<dbReference type="Pfam" id="PF03109">
    <property type="entry name" value="ABC1"/>
    <property type="match status" value="1"/>
</dbReference>
<dbReference type="SUPFAM" id="SSF56112">
    <property type="entry name" value="Protein kinase-like (PK-like)"/>
    <property type="match status" value="1"/>
</dbReference>
<dbReference type="Proteomes" id="UP000060487">
    <property type="component" value="Unassembled WGS sequence"/>
</dbReference>
<evidence type="ECO:0000313" key="2">
    <source>
        <dbReference type="EMBL" id="KWT85881.1"/>
    </source>
</evidence>
<evidence type="ECO:0000259" key="1">
    <source>
        <dbReference type="Pfam" id="PF03109"/>
    </source>
</evidence>
<evidence type="ECO:0000313" key="3">
    <source>
        <dbReference type="Proteomes" id="UP000060487"/>
    </source>
</evidence>
<reference evidence="2 3" key="1">
    <citation type="submission" date="2015-11" db="EMBL/GenBank/DDBJ databases">
        <authorList>
            <person name="Lin W."/>
        </authorList>
    </citation>
    <scope>NUCLEOTIDE SEQUENCE [LARGE SCALE GENOMIC DNA]</scope>
    <source>
        <strain evidence="2 3">HCH-1</strain>
    </source>
</reference>
<sequence>MYETAMKIIGDMPLNEREPLLELLSSDVSPSEFSAAVLNLEQLIDLSKYRREIAEALIEATGICDAVPEVYEDFRPVVYDGAFFILTGISQARLLRIINAQFLTGMGASPGERLIALVRDIPMLYKLGQIMARNPHIDEQFRHWLTLLEGGLIHIDISTIRAIIEQEIGAELHSRTVVLSDSVISEASVASVVSFTLQEAEAVNKHLCAGVFKVIKPDVPGFLDEDMKLLDALAEFYTKNRGSYALGDFKFTDTFKDVKYALSKEADLRNEQRNMRLAGEFYRHNRRIIIPQPQPFSTKKVTAMQFIDGKKITEMDTDQKQCAVELFNAIVTDCLFADAVDSLFHGDPHAGNILIVKDARMGFRIALVDWSQAGTLTKTARASVLKLASGIITNNHSIILDAVNTLSEGGIGGGAALSAVIDELSKPAPGTTGGIMTNIMTGIMNRALNLLDRLVLRGVKFPADLLLFRKAVFTLNGVLLSLDPEFDQDSCLINYMFRLLAEEMPQRWFNVFFPYADSPFNYRSLMSNAELFTLGVMLMTTRLRPVF</sequence>
<dbReference type="EMBL" id="LNQR01000058">
    <property type="protein sequence ID" value="KWT85881.1"/>
    <property type="molecule type" value="Genomic_DNA"/>
</dbReference>
<keyword evidence="3" id="KW-1185">Reference proteome</keyword>
<dbReference type="RefSeq" id="WP_085052211.1">
    <property type="nucleotide sequence ID" value="NZ_LNQR01000058.1"/>
</dbReference>
<comment type="caution">
    <text evidence="2">The sequence shown here is derived from an EMBL/GenBank/DDBJ whole genome shotgun (WGS) entry which is preliminary data.</text>
</comment>
<dbReference type="InterPro" id="IPR051130">
    <property type="entry name" value="Mito_struct-func_regulator"/>
</dbReference>
<gene>
    <name evidence="2" type="ORF">ASN18_1590</name>
</gene>
<protein>
    <submittedName>
        <fullName evidence="2">ABC transporter</fullName>
    </submittedName>
</protein>